<organism evidence="1">
    <name type="scientific">marine sediment metagenome</name>
    <dbReference type="NCBI Taxonomy" id="412755"/>
    <lineage>
        <taxon>unclassified sequences</taxon>
        <taxon>metagenomes</taxon>
        <taxon>ecological metagenomes</taxon>
    </lineage>
</organism>
<name>A0A0F9KJU0_9ZZZZ</name>
<dbReference type="AlphaFoldDB" id="A0A0F9KJU0"/>
<evidence type="ECO:0000313" key="1">
    <source>
        <dbReference type="EMBL" id="KKM82384.1"/>
    </source>
</evidence>
<protein>
    <submittedName>
        <fullName evidence="1">Uncharacterized protein</fullName>
    </submittedName>
</protein>
<reference evidence="1" key="1">
    <citation type="journal article" date="2015" name="Nature">
        <title>Complex archaea that bridge the gap between prokaryotes and eukaryotes.</title>
        <authorList>
            <person name="Spang A."/>
            <person name="Saw J.H."/>
            <person name="Jorgensen S.L."/>
            <person name="Zaremba-Niedzwiedzka K."/>
            <person name="Martijn J."/>
            <person name="Lind A.E."/>
            <person name="van Eijk R."/>
            <person name="Schleper C."/>
            <person name="Guy L."/>
            <person name="Ettema T.J."/>
        </authorList>
    </citation>
    <scope>NUCLEOTIDE SEQUENCE</scope>
</reference>
<proteinExistence type="predicted"/>
<sequence>MNLTSLNKKEFIKEIFKIIDRWSFEQCAYCEDGTMISIDGMLDFKCGKCGKTMIPLNYLGEIAKIIYNYREKKQFLKTESESK</sequence>
<dbReference type="EMBL" id="LAZR01007870">
    <property type="protein sequence ID" value="KKM82384.1"/>
    <property type="molecule type" value="Genomic_DNA"/>
</dbReference>
<accession>A0A0F9KJU0</accession>
<gene>
    <name evidence="1" type="ORF">LCGC14_1320120</name>
</gene>
<comment type="caution">
    <text evidence="1">The sequence shown here is derived from an EMBL/GenBank/DDBJ whole genome shotgun (WGS) entry which is preliminary data.</text>
</comment>